<feature type="domain" description="Ribosome biogenesis protein BMS1/TSR1 C-terminal" evidence="1">
    <location>
        <begin position="1"/>
        <end position="141"/>
    </location>
</feature>
<dbReference type="GO" id="GO:0000479">
    <property type="term" value="P:endonucleolytic cleavage of tricistronic rRNA transcript (SSU-rRNA, 5.8S rRNA, LSU-rRNA)"/>
    <property type="evidence" value="ECO:0007669"/>
    <property type="project" value="TreeGrafter"/>
</dbReference>
<dbReference type="GO" id="GO:0003924">
    <property type="term" value="F:GTPase activity"/>
    <property type="evidence" value="ECO:0007669"/>
    <property type="project" value="TreeGrafter"/>
</dbReference>
<evidence type="ECO:0000259" key="1">
    <source>
        <dbReference type="SMART" id="SM01362"/>
    </source>
</evidence>
<dbReference type="Proteomes" id="UP001372338">
    <property type="component" value="Unassembled WGS sequence"/>
</dbReference>
<comment type="caution">
    <text evidence="2">The sequence shown here is derived from an EMBL/GenBank/DDBJ whole genome shotgun (WGS) entry which is preliminary data.</text>
</comment>
<evidence type="ECO:0000313" key="2">
    <source>
        <dbReference type="EMBL" id="KAK7259459.1"/>
    </source>
</evidence>
<dbReference type="GO" id="GO:0005525">
    <property type="term" value="F:GTP binding"/>
    <property type="evidence" value="ECO:0007669"/>
    <property type="project" value="TreeGrafter"/>
</dbReference>
<accession>A0AAN9ELQ8</accession>
<dbReference type="PANTHER" id="PTHR12858:SF2">
    <property type="entry name" value="RIBOSOME BIOGENESIS PROTEIN BMS1 HOMOLOG"/>
    <property type="match status" value="1"/>
</dbReference>
<evidence type="ECO:0000313" key="3">
    <source>
        <dbReference type="Proteomes" id="UP001372338"/>
    </source>
</evidence>
<dbReference type="GO" id="GO:0030686">
    <property type="term" value="C:90S preribosome"/>
    <property type="evidence" value="ECO:0007669"/>
    <property type="project" value="TreeGrafter"/>
</dbReference>
<proteinExistence type="predicted"/>
<sequence length="164" mass="18537">MLLKVPFLSRVLPISAPPTRLKRHRWHKKVLKTKDPIIVSVGWRHYQTTPVYAIEDMNEFIEQSGQATFRITATAVIVEFNHETKIMKKIKLVGYPCKIFKKTALIKDMFTSDLEVARFEGAAIRIVSGIRGQVKKAAKEELGNQPKRKGGQAKVVLVIVGTDL</sequence>
<dbReference type="InterPro" id="IPR039761">
    <property type="entry name" value="Bms1/Tsr1"/>
</dbReference>
<name>A0AAN9ELQ8_CROPI</name>
<dbReference type="Pfam" id="PF04950">
    <property type="entry name" value="RIBIOP_C"/>
    <property type="match status" value="2"/>
</dbReference>
<dbReference type="AlphaFoldDB" id="A0AAN9ELQ8"/>
<dbReference type="SMART" id="SM01362">
    <property type="entry name" value="DUF663"/>
    <property type="match status" value="1"/>
</dbReference>
<dbReference type="GO" id="GO:0034511">
    <property type="term" value="F:U3 snoRNA binding"/>
    <property type="evidence" value="ECO:0007669"/>
    <property type="project" value="TreeGrafter"/>
</dbReference>
<dbReference type="PANTHER" id="PTHR12858">
    <property type="entry name" value="RIBOSOME BIOGENESIS PROTEIN"/>
    <property type="match status" value="1"/>
</dbReference>
<protein>
    <recommendedName>
        <fullName evidence="1">Ribosome biogenesis protein BMS1/TSR1 C-terminal domain-containing protein</fullName>
    </recommendedName>
</protein>
<dbReference type="EMBL" id="JAYWIO010000005">
    <property type="protein sequence ID" value="KAK7259459.1"/>
    <property type="molecule type" value="Genomic_DNA"/>
</dbReference>
<dbReference type="InterPro" id="IPR007034">
    <property type="entry name" value="BMS1_TSR1_C"/>
</dbReference>
<keyword evidence="3" id="KW-1185">Reference proteome</keyword>
<organism evidence="2 3">
    <name type="scientific">Crotalaria pallida</name>
    <name type="common">Smooth rattlebox</name>
    <name type="synonym">Crotalaria striata</name>
    <dbReference type="NCBI Taxonomy" id="3830"/>
    <lineage>
        <taxon>Eukaryota</taxon>
        <taxon>Viridiplantae</taxon>
        <taxon>Streptophyta</taxon>
        <taxon>Embryophyta</taxon>
        <taxon>Tracheophyta</taxon>
        <taxon>Spermatophyta</taxon>
        <taxon>Magnoliopsida</taxon>
        <taxon>eudicotyledons</taxon>
        <taxon>Gunneridae</taxon>
        <taxon>Pentapetalae</taxon>
        <taxon>rosids</taxon>
        <taxon>fabids</taxon>
        <taxon>Fabales</taxon>
        <taxon>Fabaceae</taxon>
        <taxon>Papilionoideae</taxon>
        <taxon>50 kb inversion clade</taxon>
        <taxon>genistoids sensu lato</taxon>
        <taxon>core genistoids</taxon>
        <taxon>Crotalarieae</taxon>
        <taxon>Crotalaria</taxon>
    </lineage>
</organism>
<dbReference type="GO" id="GO:0000462">
    <property type="term" value="P:maturation of SSU-rRNA from tricistronic rRNA transcript (SSU-rRNA, 5.8S rRNA, LSU-rRNA)"/>
    <property type="evidence" value="ECO:0007669"/>
    <property type="project" value="TreeGrafter"/>
</dbReference>
<reference evidence="2 3" key="1">
    <citation type="submission" date="2024-01" db="EMBL/GenBank/DDBJ databases">
        <title>The genomes of 5 underutilized Papilionoideae crops provide insights into root nodulation and disease resistanc.</title>
        <authorList>
            <person name="Yuan L."/>
        </authorList>
    </citation>
    <scope>NUCLEOTIDE SEQUENCE [LARGE SCALE GENOMIC DNA]</scope>
    <source>
        <strain evidence="2">ZHUSHIDOU_FW_LH</strain>
        <tissue evidence="2">Leaf</tissue>
    </source>
</reference>
<gene>
    <name evidence="2" type="ORF">RIF29_25067</name>
</gene>